<dbReference type="STRING" id="745531.A0A0C3S2L9"/>
<gene>
    <name evidence="2" type="ORF">PHLGIDRAFT_321572</name>
</gene>
<dbReference type="EMBL" id="KN840724">
    <property type="protein sequence ID" value="KIP01905.1"/>
    <property type="molecule type" value="Genomic_DNA"/>
</dbReference>
<dbReference type="PANTHER" id="PTHR38248">
    <property type="entry name" value="FUNK1 6"/>
    <property type="match status" value="1"/>
</dbReference>
<protein>
    <recommendedName>
        <fullName evidence="1">Fungal-type protein kinase domain-containing protein</fullName>
    </recommendedName>
</protein>
<evidence type="ECO:0000259" key="1">
    <source>
        <dbReference type="Pfam" id="PF17667"/>
    </source>
</evidence>
<organism evidence="2 3">
    <name type="scientific">Phlebiopsis gigantea (strain 11061_1 CR5-6)</name>
    <name type="common">White-rot fungus</name>
    <name type="synonym">Peniophora gigantea</name>
    <dbReference type="NCBI Taxonomy" id="745531"/>
    <lineage>
        <taxon>Eukaryota</taxon>
        <taxon>Fungi</taxon>
        <taxon>Dikarya</taxon>
        <taxon>Basidiomycota</taxon>
        <taxon>Agaricomycotina</taxon>
        <taxon>Agaricomycetes</taxon>
        <taxon>Polyporales</taxon>
        <taxon>Phanerochaetaceae</taxon>
        <taxon>Phlebiopsis</taxon>
    </lineage>
</organism>
<dbReference type="InterPro" id="IPR040976">
    <property type="entry name" value="Pkinase_fungal"/>
</dbReference>
<accession>A0A0C3S2L9</accession>
<name>A0A0C3S2L9_PHLG1</name>
<evidence type="ECO:0000313" key="2">
    <source>
        <dbReference type="EMBL" id="KIP01905.1"/>
    </source>
</evidence>
<dbReference type="Pfam" id="PF17667">
    <property type="entry name" value="Pkinase_fungal"/>
    <property type="match status" value="1"/>
</dbReference>
<dbReference type="OrthoDB" id="5537398at2759"/>
<dbReference type="AlphaFoldDB" id="A0A0C3S2L9"/>
<evidence type="ECO:0000313" key="3">
    <source>
        <dbReference type="Proteomes" id="UP000053257"/>
    </source>
</evidence>
<dbReference type="HOGENOM" id="CLU_1050153_0_0_1"/>
<dbReference type="PANTHER" id="PTHR38248:SF2">
    <property type="entry name" value="FUNK1 11"/>
    <property type="match status" value="1"/>
</dbReference>
<reference evidence="2 3" key="1">
    <citation type="journal article" date="2014" name="PLoS Genet.">
        <title>Analysis of the Phlebiopsis gigantea genome, transcriptome and secretome provides insight into its pioneer colonization strategies of wood.</title>
        <authorList>
            <person name="Hori C."/>
            <person name="Ishida T."/>
            <person name="Igarashi K."/>
            <person name="Samejima M."/>
            <person name="Suzuki H."/>
            <person name="Master E."/>
            <person name="Ferreira P."/>
            <person name="Ruiz-Duenas F.J."/>
            <person name="Held B."/>
            <person name="Canessa P."/>
            <person name="Larrondo L.F."/>
            <person name="Schmoll M."/>
            <person name="Druzhinina I.S."/>
            <person name="Kubicek C.P."/>
            <person name="Gaskell J.A."/>
            <person name="Kersten P."/>
            <person name="St John F."/>
            <person name="Glasner J."/>
            <person name="Sabat G."/>
            <person name="Splinter BonDurant S."/>
            <person name="Syed K."/>
            <person name="Yadav J."/>
            <person name="Mgbeahuruike A.C."/>
            <person name="Kovalchuk A."/>
            <person name="Asiegbu F.O."/>
            <person name="Lackner G."/>
            <person name="Hoffmeister D."/>
            <person name="Rencoret J."/>
            <person name="Gutierrez A."/>
            <person name="Sun H."/>
            <person name="Lindquist E."/>
            <person name="Barry K."/>
            <person name="Riley R."/>
            <person name="Grigoriev I.V."/>
            <person name="Henrissat B."/>
            <person name="Kues U."/>
            <person name="Berka R.M."/>
            <person name="Martinez A.T."/>
            <person name="Covert S.F."/>
            <person name="Blanchette R.A."/>
            <person name="Cullen D."/>
        </authorList>
    </citation>
    <scope>NUCLEOTIDE SEQUENCE [LARGE SCALE GENOMIC DNA]</scope>
    <source>
        <strain evidence="2 3">11061_1 CR5-6</strain>
    </source>
</reference>
<dbReference type="Proteomes" id="UP000053257">
    <property type="component" value="Unassembled WGS sequence"/>
</dbReference>
<sequence length="265" mass="29891">MNHVMREDVRRRFVAGFTIENSSMRYWFCSRSDVFVSEPFNTLKDHSELVDFIFRISFASEQELGWDTSIPLYEPSLRIGKPQYNIAVRDGEKGTTKPFRTRRLISNIGADPLSGRGTRVWEAIELGGEDGEEMSGTGSTCVLKDFWVDNDRMREGAILAQIPVDANARGPESDEKRTMDNCVLNVLTYGDVHVDGDPDKTRNWDFPTVNKLIEDKVDPKSSTQVYASHSVVGGMTLEAETGADKGAKMDTTIPKIILYYKKTHH</sequence>
<keyword evidence="3" id="KW-1185">Reference proteome</keyword>
<feature type="domain" description="Fungal-type protein kinase" evidence="1">
    <location>
        <begin position="2"/>
        <end position="162"/>
    </location>
</feature>
<proteinExistence type="predicted"/>